<feature type="compositionally biased region" description="Low complexity" evidence="5">
    <location>
        <begin position="336"/>
        <end position="347"/>
    </location>
</feature>
<dbReference type="PANTHER" id="PTHR31406:SF6">
    <property type="entry name" value="G-PROTEIN COUPLED RECEPTORS FAMILY 1 PROFILE DOMAIN-CONTAINING PROTEIN"/>
    <property type="match status" value="1"/>
</dbReference>
<evidence type="ECO:0000259" key="7">
    <source>
        <dbReference type="PROSITE" id="PS50262"/>
    </source>
</evidence>
<feature type="transmembrane region" description="Helical" evidence="6">
    <location>
        <begin position="222"/>
        <end position="248"/>
    </location>
</feature>
<evidence type="ECO:0000256" key="5">
    <source>
        <dbReference type="SAM" id="MobiDB-lite"/>
    </source>
</evidence>
<reference evidence="8 9" key="1">
    <citation type="submission" date="2020-04" db="EMBL/GenBank/DDBJ databases">
        <authorList>
            <person name="Laetsch R D."/>
            <person name="Stevens L."/>
            <person name="Kumar S."/>
            <person name="Blaxter L. M."/>
        </authorList>
    </citation>
    <scope>NUCLEOTIDE SEQUENCE [LARGE SCALE GENOMIC DNA]</scope>
</reference>
<comment type="subcellular location">
    <subcellularLocation>
        <location evidence="1">Membrane</location>
    </subcellularLocation>
</comment>
<keyword evidence="3 6" id="KW-1133">Transmembrane helix</keyword>
<sequence>MICEISNYLMFIIIITITLCQVDKPAVENVQGPITEVEGEIPPEDKDFIYYMVISIFIISIFASTILNGISLTICIVFWRTFEKLPFFWILTQLTLFVFISSLLNLVINIPVTLFTSLTVEFVRSDLFLAFSYIIDFCTYGVLFSNFVIAIQRFFVFWLPKDIQEAFQTPFIKIWLVAIWLLALIIDLTMFLNKCTYRYKSDIQKYSLNCVSPSKYVLSNPYAIQVLELVIQIMLPIINFIIYIAIIARIIYMKQALLNKQEVKILKQAVILFIFFQISSGVFLYCQTFKIELSTAFLVKRIINTANLLAGVATPLFFFATSNEIRKIFQRRVSATSSGNNSTTKNSKPTLRSQSPANKN</sequence>
<accession>A0A8S1E0G6</accession>
<name>A0A8S1E0G6_9PELO</name>
<feature type="transmembrane region" description="Helical" evidence="6">
    <location>
        <begin position="269"/>
        <end position="290"/>
    </location>
</feature>
<feature type="transmembrane region" description="Helical" evidence="6">
    <location>
        <begin position="172"/>
        <end position="192"/>
    </location>
</feature>
<feature type="transmembrane region" description="Helical" evidence="6">
    <location>
        <begin position="128"/>
        <end position="151"/>
    </location>
</feature>
<keyword evidence="2 6" id="KW-0812">Transmembrane</keyword>
<dbReference type="InterPro" id="IPR006874">
    <property type="entry name" value="DUF621"/>
</dbReference>
<dbReference type="AlphaFoldDB" id="A0A8S1E0G6"/>
<comment type="caution">
    <text evidence="8">The sequence shown here is derived from an EMBL/GenBank/DDBJ whole genome shotgun (WGS) entry which is preliminary data.</text>
</comment>
<gene>
    <name evidence="8" type="ORF">CBOVIS_LOCUS640</name>
</gene>
<dbReference type="Proteomes" id="UP000494206">
    <property type="component" value="Unassembled WGS sequence"/>
</dbReference>
<dbReference type="Gene3D" id="1.20.1070.10">
    <property type="entry name" value="Rhodopsin 7-helix transmembrane proteins"/>
    <property type="match status" value="1"/>
</dbReference>
<evidence type="ECO:0000313" key="8">
    <source>
        <dbReference type="EMBL" id="CAB3397186.1"/>
    </source>
</evidence>
<dbReference type="CDD" id="cd00637">
    <property type="entry name" value="7tm_classA_rhodopsin-like"/>
    <property type="match status" value="1"/>
</dbReference>
<protein>
    <recommendedName>
        <fullName evidence="7">G-protein coupled receptors family 1 profile domain-containing protein</fullName>
    </recommendedName>
</protein>
<feature type="domain" description="G-protein coupled receptors family 1 profile" evidence="7">
    <location>
        <begin position="69"/>
        <end position="318"/>
    </location>
</feature>
<dbReference type="OrthoDB" id="5848170at2759"/>
<dbReference type="PANTHER" id="PTHR31406">
    <property type="entry name" value="PROTEIN CBG06702-RELATED"/>
    <property type="match status" value="1"/>
</dbReference>
<evidence type="ECO:0000256" key="3">
    <source>
        <dbReference type="ARBA" id="ARBA00022989"/>
    </source>
</evidence>
<evidence type="ECO:0000256" key="6">
    <source>
        <dbReference type="SAM" id="Phobius"/>
    </source>
</evidence>
<feature type="transmembrane region" description="Helical" evidence="6">
    <location>
        <begin position="302"/>
        <end position="322"/>
    </location>
</feature>
<organism evidence="8 9">
    <name type="scientific">Caenorhabditis bovis</name>
    <dbReference type="NCBI Taxonomy" id="2654633"/>
    <lineage>
        <taxon>Eukaryota</taxon>
        <taxon>Metazoa</taxon>
        <taxon>Ecdysozoa</taxon>
        <taxon>Nematoda</taxon>
        <taxon>Chromadorea</taxon>
        <taxon>Rhabditida</taxon>
        <taxon>Rhabditina</taxon>
        <taxon>Rhabditomorpha</taxon>
        <taxon>Rhabditoidea</taxon>
        <taxon>Rhabditidae</taxon>
        <taxon>Peloderinae</taxon>
        <taxon>Caenorhabditis</taxon>
    </lineage>
</organism>
<evidence type="ECO:0000313" key="9">
    <source>
        <dbReference type="Proteomes" id="UP000494206"/>
    </source>
</evidence>
<evidence type="ECO:0000256" key="1">
    <source>
        <dbReference type="ARBA" id="ARBA00004370"/>
    </source>
</evidence>
<dbReference type="PROSITE" id="PS50262">
    <property type="entry name" value="G_PROTEIN_RECEP_F1_2"/>
    <property type="match status" value="1"/>
</dbReference>
<dbReference type="SUPFAM" id="SSF81321">
    <property type="entry name" value="Family A G protein-coupled receptor-like"/>
    <property type="match status" value="1"/>
</dbReference>
<dbReference type="InterPro" id="IPR017452">
    <property type="entry name" value="GPCR_Rhodpsn_7TM"/>
</dbReference>
<dbReference type="GO" id="GO:0016020">
    <property type="term" value="C:membrane"/>
    <property type="evidence" value="ECO:0007669"/>
    <property type="project" value="UniProtKB-SubCell"/>
</dbReference>
<proteinExistence type="predicted"/>
<evidence type="ECO:0000256" key="2">
    <source>
        <dbReference type="ARBA" id="ARBA00022692"/>
    </source>
</evidence>
<keyword evidence="9" id="KW-1185">Reference proteome</keyword>
<feature type="transmembrane region" description="Helical" evidence="6">
    <location>
        <begin position="86"/>
        <end position="108"/>
    </location>
</feature>
<feature type="compositionally biased region" description="Polar residues" evidence="5">
    <location>
        <begin position="348"/>
        <end position="360"/>
    </location>
</feature>
<dbReference type="Pfam" id="PF04789">
    <property type="entry name" value="DUF621"/>
    <property type="match status" value="1"/>
</dbReference>
<keyword evidence="4 6" id="KW-0472">Membrane</keyword>
<dbReference type="EMBL" id="CADEPM010000001">
    <property type="protein sequence ID" value="CAB3397186.1"/>
    <property type="molecule type" value="Genomic_DNA"/>
</dbReference>
<evidence type="ECO:0000256" key="4">
    <source>
        <dbReference type="ARBA" id="ARBA00023136"/>
    </source>
</evidence>
<feature type="region of interest" description="Disordered" evidence="5">
    <location>
        <begin position="336"/>
        <end position="360"/>
    </location>
</feature>
<feature type="transmembrane region" description="Helical" evidence="6">
    <location>
        <begin position="48"/>
        <end position="79"/>
    </location>
</feature>